<dbReference type="OrthoDB" id="2684605at2759"/>
<accession>A0A165S5G0</accession>
<feature type="region of interest" description="Disordered" evidence="2">
    <location>
        <begin position="76"/>
        <end position="107"/>
    </location>
</feature>
<evidence type="ECO:0000313" key="4">
    <source>
        <dbReference type="Proteomes" id="UP000076761"/>
    </source>
</evidence>
<evidence type="ECO:0000313" key="3">
    <source>
        <dbReference type="EMBL" id="KZT24698.1"/>
    </source>
</evidence>
<evidence type="ECO:0000256" key="1">
    <source>
        <dbReference type="SAM" id="Coils"/>
    </source>
</evidence>
<keyword evidence="4" id="KW-1185">Reference proteome</keyword>
<protein>
    <submittedName>
        <fullName evidence="3">Uncharacterized protein</fullName>
    </submittedName>
</protein>
<reference evidence="3 4" key="1">
    <citation type="journal article" date="2016" name="Mol. Biol. Evol.">
        <title>Comparative Genomics of Early-Diverging Mushroom-Forming Fungi Provides Insights into the Origins of Lignocellulose Decay Capabilities.</title>
        <authorList>
            <person name="Nagy L.G."/>
            <person name="Riley R."/>
            <person name="Tritt A."/>
            <person name="Adam C."/>
            <person name="Daum C."/>
            <person name="Floudas D."/>
            <person name="Sun H."/>
            <person name="Yadav J.S."/>
            <person name="Pangilinan J."/>
            <person name="Larsson K.H."/>
            <person name="Matsuura K."/>
            <person name="Barry K."/>
            <person name="Labutti K."/>
            <person name="Kuo R."/>
            <person name="Ohm R.A."/>
            <person name="Bhattacharya S.S."/>
            <person name="Shirouzu T."/>
            <person name="Yoshinaga Y."/>
            <person name="Martin F.M."/>
            <person name="Grigoriev I.V."/>
            <person name="Hibbett D.S."/>
        </authorList>
    </citation>
    <scope>NUCLEOTIDE SEQUENCE [LARGE SCALE GENOMIC DNA]</scope>
    <source>
        <strain evidence="3 4">HHB14362 ss-1</strain>
    </source>
</reference>
<dbReference type="AlphaFoldDB" id="A0A165S5G0"/>
<keyword evidence="1" id="KW-0175">Coiled coil</keyword>
<proteinExistence type="predicted"/>
<gene>
    <name evidence="3" type="ORF">NEOLEDRAFT_1179061</name>
</gene>
<feature type="coiled-coil region" evidence="1">
    <location>
        <begin position="44"/>
        <end position="71"/>
    </location>
</feature>
<evidence type="ECO:0000256" key="2">
    <source>
        <dbReference type="SAM" id="MobiDB-lite"/>
    </source>
</evidence>
<dbReference type="InParanoid" id="A0A165S5G0"/>
<organism evidence="3 4">
    <name type="scientific">Neolentinus lepideus HHB14362 ss-1</name>
    <dbReference type="NCBI Taxonomy" id="1314782"/>
    <lineage>
        <taxon>Eukaryota</taxon>
        <taxon>Fungi</taxon>
        <taxon>Dikarya</taxon>
        <taxon>Basidiomycota</taxon>
        <taxon>Agaricomycotina</taxon>
        <taxon>Agaricomycetes</taxon>
        <taxon>Gloeophyllales</taxon>
        <taxon>Gloeophyllaceae</taxon>
        <taxon>Neolentinus</taxon>
    </lineage>
</organism>
<dbReference type="EMBL" id="KV425576">
    <property type="protein sequence ID" value="KZT24698.1"/>
    <property type="molecule type" value="Genomic_DNA"/>
</dbReference>
<name>A0A165S5G0_9AGAM</name>
<sequence>MAAQASTSLRIAIAFVALKHKPAGMRFTEYILDLCTKFPAAHAADAWIRRAVELERRVGELREMYEEERMKCASLSVNDAASSTPAPAPEGPPKKKQKKKAAPQAETPAPDWAGLYASLPHSVLPALRLLTAEGEGRSSELIAAATERVIGGLGDILCGVLSAKTVLAKQREALGVICKLLEHVLSTALPELGKKLAGRRPRRISAGLAALETAIDDIFGLLLTRILVPAIRGFATLSRLHIRCYCSGKRSKKELAAIVDVRADVFCLVDAVLSGLESLAANKPCAKEKMINGMMSVKEGAALAVVRELERVYPDVAQCVKEGSARTKADRMDALARKDAVWYLCNVLNVLAREDSKVGSPLDEVERTSVLRAGIAVALEMLVKRVDGLPGTGRMGAVEYGRVEYGMVLSVLERAWGIRP</sequence>
<dbReference type="Proteomes" id="UP000076761">
    <property type="component" value="Unassembled WGS sequence"/>
</dbReference>